<dbReference type="AlphaFoldDB" id="A0AAN8FPL4"/>
<sequence>MLQSVSAYLMDERRLSRLPFEERQGSHRVPVGDVLASSHHHIPPMWYGIGAIEDFQPSVPTPTDNALSWAVMTTLPKRGPLLKARNRCPGRMYPMYSSLVSQQYEGAAVSNGAWQPEGPQEEQNS</sequence>
<dbReference type="EMBL" id="WIXE01007861">
    <property type="protein sequence ID" value="KAK5979910.1"/>
    <property type="molecule type" value="Genomic_DNA"/>
</dbReference>
<name>A0AAN8FPL4_TRICO</name>
<keyword evidence="2" id="KW-1185">Reference proteome</keyword>
<comment type="caution">
    <text evidence="1">The sequence shown here is derived from an EMBL/GenBank/DDBJ whole genome shotgun (WGS) entry which is preliminary data.</text>
</comment>
<evidence type="ECO:0000313" key="1">
    <source>
        <dbReference type="EMBL" id="KAK5979910.1"/>
    </source>
</evidence>
<evidence type="ECO:0000313" key="2">
    <source>
        <dbReference type="Proteomes" id="UP001331761"/>
    </source>
</evidence>
<reference evidence="1 2" key="1">
    <citation type="submission" date="2019-10" db="EMBL/GenBank/DDBJ databases">
        <title>Assembly and Annotation for the nematode Trichostrongylus colubriformis.</title>
        <authorList>
            <person name="Martin J."/>
        </authorList>
    </citation>
    <scope>NUCLEOTIDE SEQUENCE [LARGE SCALE GENOMIC DNA]</scope>
    <source>
        <strain evidence="1">G859</strain>
        <tissue evidence="1">Whole worm</tissue>
    </source>
</reference>
<proteinExistence type="predicted"/>
<accession>A0AAN8FPL4</accession>
<protein>
    <submittedName>
        <fullName evidence="1">Uncharacterized protein</fullName>
    </submittedName>
</protein>
<gene>
    <name evidence="1" type="ORF">GCK32_000011</name>
</gene>
<dbReference type="Proteomes" id="UP001331761">
    <property type="component" value="Unassembled WGS sequence"/>
</dbReference>
<organism evidence="1 2">
    <name type="scientific">Trichostrongylus colubriformis</name>
    <name type="common">Black scour worm</name>
    <dbReference type="NCBI Taxonomy" id="6319"/>
    <lineage>
        <taxon>Eukaryota</taxon>
        <taxon>Metazoa</taxon>
        <taxon>Ecdysozoa</taxon>
        <taxon>Nematoda</taxon>
        <taxon>Chromadorea</taxon>
        <taxon>Rhabditida</taxon>
        <taxon>Rhabditina</taxon>
        <taxon>Rhabditomorpha</taxon>
        <taxon>Strongyloidea</taxon>
        <taxon>Trichostrongylidae</taxon>
        <taxon>Trichostrongylus</taxon>
    </lineage>
</organism>